<keyword evidence="1" id="KW-0472">Membrane</keyword>
<feature type="transmembrane region" description="Helical" evidence="1">
    <location>
        <begin position="44"/>
        <end position="65"/>
    </location>
</feature>
<dbReference type="InParanoid" id="A0A2T2ZZM4"/>
<organism evidence="2 3">
    <name type="scientific">Coniella lustricola</name>
    <dbReference type="NCBI Taxonomy" id="2025994"/>
    <lineage>
        <taxon>Eukaryota</taxon>
        <taxon>Fungi</taxon>
        <taxon>Dikarya</taxon>
        <taxon>Ascomycota</taxon>
        <taxon>Pezizomycotina</taxon>
        <taxon>Sordariomycetes</taxon>
        <taxon>Sordariomycetidae</taxon>
        <taxon>Diaporthales</taxon>
        <taxon>Schizoparmaceae</taxon>
        <taxon>Coniella</taxon>
    </lineage>
</organism>
<keyword evidence="1" id="KW-0812">Transmembrane</keyword>
<feature type="transmembrane region" description="Helical" evidence="1">
    <location>
        <begin position="150"/>
        <end position="172"/>
    </location>
</feature>
<name>A0A2T2ZZM4_9PEZI</name>
<evidence type="ECO:0000313" key="3">
    <source>
        <dbReference type="Proteomes" id="UP000241462"/>
    </source>
</evidence>
<feature type="transmembrane region" description="Helical" evidence="1">
    <location>
        <begin position="123"/>
        <end position="144"/>
    </location>
</feature>
<dbReference type="AlphaFoldDB" id="A0A2T2ZZM4"/>
<dbReference type="Proteomes" id="UP000241462">
    <property type="component" value="Unassembled WGS sequence"/>
</dbReference>
<reference evidence="2 3" key="1">
    <citation type="journal article" date="2018" name="Mycol. Prog.">
        <title>Coniella lustricola, a new species from submerged detritus.</title>
        <authorList>
            <person name="Raudabaugh D.B."/>
            <person name="Iturriaga T."/>
            <person name="Carver A."/>
            <person name="Mondo S."/>
            <person name="Pangilinan J."/>
            <person name="Lipzen A."/>
            <person name="He G."/>
            <person name="Amirebrahimi M."/>
            <person name="Grigoriev I.V."/>
            <person name="Miller A.N."/>
        </authorList>
    </citation>
    <scope>NUCLEOTIDE SEQUENCE [LARGE SCALE GENOMIC DNA]</scope>
    <source>
        <strain evidence="2 3">B22-T-1</strain>
    </source>
</reference>
<evidence type="ECO:0000256" key="1">
    <source>
        <dbReference type="SAM" id="Phobius"/>
    </source>
</evidence>
<dbReference type="EMBL" id="KZ678540">
    <property type="protein sequence ID" value="PSR80154.1"/>
    <property type="molecule type" value="Genomic_DNA"/>
</dbReference>
<gene>
    <name evidence="2" type="ORF">BD289DRAFT_72803</name>
</gene>
<proteinExistence type="predicted"/>
<feature type="transmembrane region" description="Helical" evidence="1">
    <location>
        <begin position="184"/>
        <end position="203"/>
    </location>
</feature>
<evidence type="ECO:0000313" key="2">
    <source>
        <dbReference type="EMBL" id="PSR80154.1"/>
    </source>
</evidence>
<feature type="transmembrane region" description="Helical" evidence="1">
    <location>
        <begin position="248"/>
        <end position="266"/>
    </location>
</feature>
<protein>
    <submittedName>
        <fullName evidence="2">Uncharacterized protein</fullName>
    </submittedName>
</protein>
<sequence>MIIFLGGGGCSSFFLTGSFSKAWRQTWKSPTNRSKGNWELERRVGYNADTRGNLSFFLFLLFSFLSATTGSRTLQPTGIGFPVPVLRLSLCFPSPFLFRKSEAAGERKKGWGFFFPNNQATSFFFPLSLAGLLFPSFGGVYFWADFLLGFFSEAGFLSTLCMFLDFGFWISTTTLCGRRVTRRSVSICCFLFVFWCIIYFPFFGSFSPFFFSFWSHFIETSIMIPGAPEISGGTPKHLTASKQACLELLLLLLLFLCSCCVVGILADALV</sequence>
<accession>A0A2T2ZZM4</accession>
<keyword evidence="3" id="KW-1185">Reference proteome</keyword>
<keyword evidence="1" id="KW-1133">Transmembrane helix</keyword>